<dbReference type="EnsemblPlants" id="ORUFI05G21630.1">
    <property type="protein sequence ID" value="ORUFI05G21630.1"/>
    <property type="gene ID" value="ORUFI05G21630"/>
</dbReference>
<feature type="region of interest" description="Disordered" evidence="1">
    <location>
        <begin position="1"/>
        <end position="22"/>
    </location>
</feature>
<dbReference type="Proteomes" id="UP000008022">
    <property type="component" value="Unassembled WGS sequence"/>
</dbReference>
<reference evidence="3" key="1">
    <citation type="submission" date="2013-06" db="EMBL/GenBank/DDBJ databases">
        <authorList>
            <person name="Zhao Q."/>
        </authorList>
    </citation>
    <scope>NUCLEOTIDE SEQUENCE</scope>
    <source>
        <strain evidence="3">cv. W1943</strain>
    </source>
</reference>
<evidence type="ECO:0000256" key="1">
    <source>
        <dbReference type="SAM" id="MobiDB-lite"/>
    </source>
</evidence>
<name>A0A0E0PP02_ORYRU</name>
<dbReference type="AlphaFoldDB" id="A0A0E0PP02"/>
<dbReference type="Gramene" id="ORUFI05G21630.1">
    <property type="protein sequence ID" value="ORUFI05G21630.1"/>
    <property type="gene ID" value="ORUFI05G21630"/>
</dbReference>
<organism evidence="2 3">
    <name type="scientific">Oryza rufipogon</name>
    <name type="common">Brownbeard rice</name>
    <name type="synonym">Asian wild rice</name>
    <dbReference type="NCBI Taxonomy" id="4529"/>
    <lineage>
        <taxon>Eukaryota</taxon>
        <taxon>Viridiplantae</taxon>
        <taxon>Streptophyta</taxon>
        <taxon>Embryophyta</taxon>
        <taxon>Tracheophyta</taxon>
        <taxon>Spermatophyta</taxon>
        <taxon>Magnoliopsida</taxon>
        <taxon>Liliopsida</taxon>
        <taxon>Poales</taxon>
        <taxon>Poaceae</taxon>
        <taxon>BOP clade</taxon>
        <taxon>Oryzoideae</taxon>
        <taxon>Oryzeae</taxon>
        <taxon>Oryzinae</taxon>
        <taxon>Oryza</taxon>
    </lineage>
</organism>
<evidence type="ECO:0000313" key="3">
    <source>
        <dbReference type="Proteomes" id="UP000008022"/>
    </source>
</evidence>
<evidence type="ECO:0000313" key="2">
    <source>
        <dbReference type="EnsemblPlants" id="ORUFI05G21630.1"/>
    </source>
</evidence>
<sequence length="136" mass="14798">MAFDVVDAEGLPETSPGEGAERFERHESFAEWRRRMEDGGSLRWGSEAEGKFIAIVLLGSPDANRCPRRWTLLLPPTAAATATAAANLLANGSSFSNHGNIYLAVSLAKFDLFSICCDPDTNVASTEGFDLGRFWK</sequence>
<keyword evidence="3" id="KW-1185">Reference proteome</keyword>
<reference evidence="2" key="2">
    <citation type="submission" date="2015-06" db="UniProtKB">
        <authorList>
            <consortium name="EnsemblPlants"/>
        </authorList>
    </citation>
    <scope>IDENTIFICATION</scope>
</reference>
<proteinExistence type="predicted"/>
<accession>A0A0E0PP02</accession>
<dbReference type="HOGENOM" id="CLU_1878826_0_0_1"/>
<protein>
    <submittedName>
        <fullName evidence="2">Uncharacterized protein</fullName>
    </submittedName>
</protein>